<sequence>MASKKTYPQDPNKPPGEACGPDGNLKETEDMDWSEPGVETISSLSTTPAKFTFVHMTGSMAEPATRKRAAPAATTAPDPKRVAVAKDAATASAGPKKAKPKKLTAVDRLVTRTPSSDAIPVTSQPKRAGAASGESVVPRPKKRGATSDVYTVFSVVDPDDESKGHQCDLCRKLKDANPGKYHKLQTIFKGNVTALRSHIARQGMDHYNHYRAACVAQGLTPQERAIPEDEMNRKTGILADEESVTQKTMDDYTTVLPKPTEWTKDGLEDKIIHFILETDQALSVTDRPSFRELLTYQRPKMKDSDIPHRTKITESITERAAVIAAELAKELQDAPGRISLTFDGWTSAIMQAYLAVTAHYITDDWVLRAELLTFDELAGSHSGENTAEVLYDILDKTKIKEKVSLS</sequence>
<comment type="subcellular location">
    <subcellularLocation>
        <location evidence="1">Nucleus</location>
    </subcellularLocation>
</comment>
<feature type="compositionally biased region" description="Polar residues" evidence="6">
    <location>
        <begin position="112"/>
        <end position="125"/>
    </location>
</feature>
<evidence type="ECO:0000256" key="6">
    <source>
        <dbReference type="SAM" id="MobiDB-lite"/>
    </source>
</evidence>
<keyword evidence="5" id="KW-0539">Nucleus</keyword>
<evidence type="ECO:0000256" key="2">
    <source>
        <dbReference type="ARBA" id="ARBA00022723"/>
    </source>
</evidence>
<dbReference type="GO" id="GO:0008270">
    <property type="term" value="F:zinc ion binding"/>
    <property type="evidence" value="ECO:0007669"/>
    <property type="project" value="UniProtKB-KW"/>
</dbReference>
<feature type="region of interest" description="Disordered" evidence="6">
    <location>
        <begin position="1"/>
        <end position="48"/>
    </location>
</feature>
<keyword evidence="3" id="KW-0863">Zinc-finger</keyword>
<dbReference type="SUPFAM" id="SSF53098">
    <property type="entry name" value="Ribonuclease H-like"/>
    <property type="match status" value="1"/>
</dbReference>
<dbReference type="InterPro" id="IPR012337">
    <property type="entry name" value="RNaseH-like_sf"/>
</dbReference>
<protein>
    <recommendedName>
        <fullName evidence="9">BED-type domain-containing protein</fullName>
    </recommendedName>
</protein>
<dbReference type="PANTHER" id="PTHR46481:SF10">
    <property type="entry name" value="ZINC FINGER BED DOMAIN-CONTAINING PROTEIN 39"/>
    <property type="match status" value="1"/>
</dbReference>
<name>A0A369JGP5_HYPMA</name>
<proteinExistence type="predicted"/>
<evidence type="ECO:0000313" key="8">
    <source>
        <dbReference type="Proteomes" id="UP000076154"/>
    </source>
</evidence>
<gene>
    <name evidence="7" type="ORF">Hypma_013237</name>
</gene>
<dbReference type="STRING" id="39966.A0A369JGP5"/>
<keyword evidence="2" id="KW-0479">Metal-binding</keyword>
<evidence type="ECO:0000256" key="5">
    <source>
        <dbReference type="ARBA" id="ARBA00023242"/>
    </source>
</evidence>
<accession>A0A369JGP5</accession>
<organism evidence="7 8">
    <name type="scientific">Hypsizygus marmoreus</name>
    <name type="common">White beech mushroom</name>
    <name type="synonym">Agaricus marmoreus</name>
    <dbReference type="NCBI Taxonomy" id="39966"/>
    <lineage>
        <taxon>Eukaryota</taxon>
        <taxon>Fungi</taxon>
        <taxon>Dikarya</taxon>
        <taxon>Basidiomycota</taxon>
        <taxon>Agaricomycotina</taxon>
        <taxon>Agaricomycetes</taxon>
        <taxon>Agaricomycetidae</taxon>
        <taxon>Agaricales</taxon>
        <taxon>Tricholomatineae</taxon>
        <taxon>Lyophyllaceae</taxon>
        <taxon>Hypsizygus</taxon>
    </lineage>
</organism>
<reference evidence="7" key="1">
    <citation type="submission" date="2018-04" db="EMBL/GenBank/DDBJ databases">
        <title>Whole genome sequencing of Hypsizygus marmoreus.</title>
        <authorList>
            <person name="Choi I.-G."/>
            <person name="Min B."/>
            <person name="Kim J.-G."/>
            <person name="Kim S."/>
            <person name="Oh Y.-L."/>
            <person name="Kong W.-S."/>
            <person name="Park H."/>
            <person name="Jeong J."/>
            <person name="Song E.-S."/>
        </authorList>
    </citation>
    <scope>NUCLEOTIDE SEQUENCE [LARGE SCALE GENOMIC DNA]</scope>
    <source>
        <strain evidence="7">51987-8</strain>
    </source>
</reference>
<dbReference type="AlphaFoldDB" id="A0A369JGP5"/>
<feature type="region of interest" description="Disordered" evidence="6">
    <location>
        <begin position="61"/>
        <end position="143"/>
    </location>
</feature>
<comment type="caution">
    <text evidence="7">The sequence shown here is derived from an EMBL/GenBank/DDBJ whole genome shotgun (WGS) entry which is preliminary data.</text>
</comment>
<evidence type="ECO:0000256" key="1">
    <source>
        <dbReference type="ARBA" id="ARBA00004123"/>
    </source>
</evidence>
<dbReference type="InterPro" id="IPR052035">
    <property type="entry name" value="ZnF_BED_domain_contain"/>
</dbReference>
<dbReference type="InParanoid" id="A0A369JGP5"/>
<keyword evidence="8" id="KW-1185">Reference proteome</keyword>
<keyword evidence="4" id="KW-0862">Zinc</keyword>
<evidence type="ECO:0000256" key="4">
    <source>
        <dbReference type="ARBA" id="ARBA00022833"/>
    </source>
</evidence>
<evidence type="ECO:0008006" key="9">
    <source>
        <dbReference type="Google" id="ProtNLM"/>
    </source>
</evidence>
<evidence type="ECO:0000313" key="7">
    <source>
        <dbReference type="EMBL" id="RDB19757.1"/>
    </source>
</evidence>
<dbReference type="Proteomes" id="UP000076154">
    <property type="component" value="Unassembled WGS sequence"/>
</dbReference>
<dbReference type="EMBL" id="LUEZ02000076">
    <property type="protein sequence ID" value="RDB19757.1"/>
    <property type="molecule type" value="Genomic_DNA"/>
</dbReference>
<dbReference type="GO" id="GO:0005634">
    <property type="term" value="C:nucleus"/>
    <property type="evidence" value="ECO:0007669"/>
    <property type="project" value="UniProtKB-SubCell"/>
</dbReference>
<evidence type="ECO:0000256" key="3">
    <source>
        <dbReference type="ARBA" id="ARBA00022771"/>
    </source>
</evidence>
<dbReference type="OrthoDB" id="1607513at2759"/>
<dbReference type="PANTHER" id="PTHR46481">
    <property type="entry name" value="ZINC FINGER BED DOMAIN-CONTAINING PROTEIN 4"/>
    <property type="match status" value="1"/>
</dbReference>
<feature type="compositionally biased region" description="Low complexity" evidence="6">
    <location>
        <begin position="85"/>
        <end position="95"/>
    </location>
</feature>